<dbReference type="InterPro" id="IPR004843">
    <property type="entry name" value="Calcineurin-like_PHP"/>
</dbReference>
<dbReference type="PRINTS" id="PR00114">
    <property type="entry name" value="STPHPHTASE"/>
</dbReference>
<protein>
    <recommendedName>
        <fullName evidence="1">Serine/threonine specific protein phosphatases domain-containing protein</fullName>
    </recommendedName>
</protein>
<dbReference type="SUPFAM" id="SSF56300">
    <property type="entry name" value="Metallo-dependent phosphatases"/>
    <property type="match status" value="1"/>
</dbReference>
<dbReference type="InterPro" id="IPR029052">
    <property type="entry name" value="Metallo-depent_PP-like"/>
</dbReference>
<sequence length="509" mass="58963">MAKQIHICHHCKHAFYYSEKEAASKLCRNCLKEGLVVADRMIVVCPTCLRQYDSHLIEKRSDKPLDNAPDLQLGMLICPKDQTPLETHGIKEDIGRITDEIFEKFAKYKLIQQQEEAEYIKKLTALRQEISSDISTHPITDAQESLETVEPIVSPLLPIISGFKEIHISDEKIPFANKFWDFYQNSDLQVDSDVYVGDEKAPEMIRGLLEEFSDLYLGNEFLDLSIPLVESINQGKVYYVGDTHGSIIDTHKCIQFFLTQIQKAQETNEEILIVFDGDYVDRSPYDIHNILYIFSFALKFPQYVRVLRGNHEDVTISMNYGFWENINKYLPNSYLFNDFGYVFMKLPLVHVVRHDAKQIMCVHGGIPFYDREFEELPIIPNITAGLDRLDSKYSNMDEMDILSQQILWSDPAAELPPGMYFLPSPRGAGFTFGEEIFNRFCEINKVDRVVRGHEVYLDGHREYFQDRLFSIFSCSQYGTQEITAKILEIDFSKPWTSNWQLLTILTDLN</sequence>
<dbReference type="SMART" id="SM00156">
    <property type="entry name" value="PP2Ac"/>
    <property type="match status" value="1"/>
</dbReference>
<dbReference type="CDD" id="cd00144">
    <property type="entry name" value="MPP_PPP_family"/>
    <property type="match status" value="1"/>
</dbReference>
<feature type="domain" description="Serine/threonine specific protein phosphatases" evidence="1">
    <location>
        <begin position="307"/>
        <end position="312"/>
    </location>
</feature>
<dbReference type="Gene3D" id="3.60.21.10">
    <property type="match status" value="1"/>
</dbReference>
<accession>A0ABY6HNQ9</accession>
<dbReference type="Proteomes" id="UP001208689">
    <property type="component" value="Chromosome"/>
</dbReference>
<name>A0ABY6HNQ9_9ARCH</name>
<evidence type="ECO:0000313" key="3">
    <source>
        <dbReference type="Proteomes" id="UP001208689"/>
    </source>
</evidence>
<evidence type="ECO:0000259" key="1">
    <source>
        <dbReference type="PROSITE" id="PS00125"/>
    </source>
</evidence>
<dbReference type="InterPro" id="IPR050341">
    <property type="entry name" value="PP1_catalytic_subunit"/>
</dbReference>
<evidence type="ECO:0000313" key="2">
    <source>
        <dbReference type="EMBL" id="UYP44943.1"/>
    </source>
</evidence>
<reference evidence="2" key="1">
    <citation type="submission" date="2022-09" db="EMBL/GenBank/DDBJ databases">
        <title>Actin cytoskeleton and complex cell architecture in an #Asgard archaeon.</title>
        <authorList>
            <person name="Ponce Toledo R.I."/>
            <person name="Schleper C."/>
            <person name="Rodrigues Oliveira T."/>
            <person name="Wollweber F."/>
            <person name="Xu J."/>
            <person name="Rittmann S."/>
            <person name="Klingl A."/>
            <person name="Pilhofer M."/>
        </authorList>
    </citation>
    <scope>NUCLEOTIDE SEQUENCE</scope>
    <source>
        <strain evidence="2">B-35</strain>
    </source>
</reference>
<dbReference type="EMBL" id="CP104013">
    <property type="protein sequence ID" value="UYP44943.1"/>
    <property type="molecule type" value="Genomic_DNA"/>
</dbReference>
<dbReference type="PANTHER" id="PTHR11668">
    <property type="entry name" value="SERINE/THREONINE PROTEIN PHOSPHATASE"/>
    <property type="match status" value="1"/>
</dbReference>
<organism evidence="2 3">
    <name type="scientific">Candidatus Lokiarchaeum ossiferum</name>
    <dbReference type="NCBI Taxonomy" id="2951803"/>
    <lineage>
        <taxon>Archaea</taxon>
        <taxon>Promethearchaeati</taxon>
        <taxon>Promethearchaeota</taxon>
        <taxon>Promethearchaeia</taxon>
        <taxon>Promethearchaeales</taxon>
        <taxon>Promethearchaeaceae</taxon>
        <taxon>Candidatus Lokiarchaeum</taxon>
    </lineage>
</organism>
<dbReference type="Pfam" id="PF00149">
    <property type="entry name" value="Metallophos"/>
    <property type="match status" value="1"/>
</dbReference>
<dbReference type="PROSITE" id="PS00125">
    <property type="entry name" value="SER_THR_PHOSPHATASE"/>
    <property type="match status" value="1"/>
</dbReference>
<gene>
    <name evidence="2" type="ORF">NEF87_001228</name>
</gene>
<proteinExistence type="predicted"/>
<dbReference type="InterPro" id="IPR006186">
    <property type="entry name" value="Ser/Thr-sp_prot-phosphatase"/>
</dbReference>
<dbReference type="PANTHER" id="PTHR11668:SF496">
    <property type="entry name" value="SERINE_THREONINE-PROTEIN PHOSPHATASE"/>
    <property type="match status" value="1"/>
</dbReference>
<keyword evidence="3" id="KW-1185">Reference proteome</keyword>